<evidence type="ECO:0000256" key="1">
    <source>
        <dbReference type="SAM" id="Coils"/>
    </source>
</evidence>
<feature type="coiled-coil region" evidence="1">
    <location>
        <begin position="10"/>
        <end position="64"/>
    </location>
</feature>
<accession>A0ABX1D586</accession>
<name>A0ABX1D586_9FLAO</name>
<keyword evidence="3" id="KW-1185">Reference proteome</keyword>
<organism evidence="2 3">
    <name type="scientific">Salinimicrobium oceani</name>
    <dbReference type="NCBI Taxonomy" id="2722702"/>
    <lineage>
        <taxon>Bacteria</taxon>
        <taxon>Pseudomonadati</taxon>
        <taxon>Bacteroidota</taxon>
        <taxon>Flavobacteriia</taxon>
        <taxon>Flavobacteriales</taxon>
        <taxon>Flavobacteriaceae</taxon>
        <taxon>Salinimicrobium</taxon>
    </lineage>
</organism>
<protein>
    <submittedName>
        <fullName evidence="2">Uncharacterized protein</fullName>
    </submittedName>
</protein>
<gene>
    <name evidence="2" type="ORF">HC175_16275</name>
</gene>
<evidence type="ECO:0000313" key="3">
    <source>
        <dbReference type="Proteomes" id="UP000703674"/>
    </source>
</evidence>
<reference evidence="2 3" key="1">
    <citation type="submission" date="2020-03" db="EMBL/GenBank/DDBJ databases">
        <title>Salinimicrobium sp. nov, isolated from SCS.</title>
        <authorList>
            <person name="Cao W.R."/>
        </authorList>
    </citation>
    <scope>NUCLEOTIDE SEQUENCE [LARGE SCALE GENOMIC DNA]</scope>
    <source>
        <strain evidence="3">J15B91</strain>
    </source>
</reference>
<dbReference type="EMBL" id="JAAVJR010000206">
    <property type="protein sequence ID" value="NJW54467.1"/>
    <property type="molecule type" value="Genomic_DNA"/>
</dbReference>
<keyword evidence="1" id="KW-0175">Coiled coil</keyword>
<comment type="caution">
    <text evidence="2">The sequence shown here is derived from an EMBL/GenBank/DDBJ whole genome shotgun (WGS) entry which is preliminary data.</text>
</comment>
<proteinExistence type="predicted"/>
<feature type="non-terminal residue" evidence="2">
    <location>
        <position position="1"/>
    </location>
</feature>
<sequence length="85" mass="10438">QQIDYSRGELREIEDKVNDHSNRLQRLLEDIDEPKEGRIYRDEHKNLLNEVMRFSREYKRLKKDIFEAVTKALKQQKQKRLLPKE</sequence>
<evidence type="ECO:0000313" key="2">
    <source>
        <dbReference type="EMBL" id="NJW54467.1"/>
    </source>
</evidence>
<dbReference type="Proteomes" id="UP000703674">
    <property type="component" value="Unassembled WGS sequence"/>
</dbReference>